<dbReference type="EMBL" id="GBXM01048936">
    <property type="protein sequence ID" value="JAH59641.1"/>
    <property type="molecule type" value="Transcribed_RNA"/>
</dbReference>
<protein>
    <submittedName>
        <fullName evidence="1">Uncharacterized protein</fullName>
    </submittedName>
</protein>
<name>A0A0E9U1F2_ANGAN</name>
<organism evidence="1">
    <name type="scientific">Anguilla anguilla</name>
    <name type="common">European freshwater eel</name>
    <name type="synonym">Muraena anguilla</name>
    <dbReference type="NCBI Taxonomy" id="7936"/>
    <lineage>
        <taxon>Eukaryota</taxon>
        <taxon>Metazoa</taxon>
        <taxon>Chordata</taxon>
        <taxon>Craniata</taxon>
        <taxon>Vertebrata</taxon>
        <taxon>Euteleostomi</taxon>
        <taxon>Actinopterygii</taxon>
        <taxon>Neopterygii</taxon>
        <taxon>Teleostei</taxon>
        <taxon>Anguilliformes</taxon>
        <taxon>Anguillidae</taxon>
        <taxon>Anguilla</taxon>
    </lineage>
</organism>
<sequence>MGRTYEFCWQCLKEWKGGDPVLIDVTTMTVLTRTLISY</sequence>
<reference evidence="1" key="2">
    <citation type="journal article" date="2015" name="Fish Shellfish Immunol.">
        <title>Early steps in the European eel (Anguilla anguilla)-Vibrio vulnificus interaction in the gills: Role of the RtxA13 toxin.</title>
        <authorList>
            <person name="Callol A."/>
            <person name="Pajuelo D."/>
            <person name="Ebbesson L."/>
            <person name="Teles M."/>
            <person name="MacKenzie S."/>
            <person name="Amaro C."/>
        </authorList>
    </citation>
    <scope>NUCLEOTIDE SEQUENCE</scope>
</reference>
<accession>A0A0E9U1F2</accession>
<dbReference type="AlphaFoldDB" id="A0A0E9U1F2"/>
<proteinExistence type="predicted"/>
<reference evidence="1" key="1">
    <citation type="submission" date="2014-11" db="EMBL/GenBank/DDBJ databases">
        <authorList>
            <person name="Amaro Gonzalez C."/>
        </authorList>
    </citation>
    <scope>NUCLEOTIDE SEQUENCE</scope>
</reference>
<evidence type="ECO:0000313" key="1">
    <source>
        <dbReference type="EMBL" id="JAH59641.1"/>
    </source>
</evidence>